<keyword evidence="1" id="KW-0732">Signal</keyword>
<evidence type="ECO:0000313" key="2">
    <source>
        <dbReference type="EMBL" id="CAH1404068.1"/>
    </source>
</evidence>
<dbReference type="Proteomes" id="UP001152798">
    <property type="component" value="Chromosome 5"/>
</dbReference>
<proteinExistence type="predicted"/>
<name>A0A9P0HK22_NEZVI</name>
<dbReference type="OrthoDB" id="10420576at2759"/>
<dbReference type="AlphaFoldDB" id="A0A9P0HK22"/>
<feature type="chain" id="PRO_5040130952" description="Neuropeptide" evidence="1">
    <location>
        <begin position="25"/>
        <end position="112"/>
    </location>
</feature>
<organism evidence="2 3">
    <name type="scientific">Nezara viridula</name>
    <name type="common">Southern green stink bug</name>
    <name type="synonym">Cimex viridulus</name>
    <dbReference type="NCBI Taxonomy" id="85310"/>
    <lineage>
        <taxon>Eukaryota</taxon>
        <taxon>Metazoa</taxon>
        <taxon>Ecdysozoa</taxon>
        <taxon>Arthropoda</taxon>
        <taxon>Hexapoda</taxon>
        <taxon>Insecta</taxon>
        <taxon>Pterygota</taxon>
        <taxon>Neoptera</taxon>
        <taxon>Paraneoptera</taxon>
        <taxon>Hemiptera</taxon>
        <taxon>Heteroptera</taxon>
        <taxon>Panheteroptera</taxon>
        <taxon>Pentatomomorpha</taxon>
        <taxon>Pentatomoidea</taxon>
        <taxon>Pentatomidae</taxon>
        <taxon>Pentatominae</taxon>
        <taxon>Nezara</taxon>
    </lineage>
</organism>
<evidence type="ECO:0000256" key="1">
    <source>
        <dbReference type="SAM" id="SignalP"/>
    </source>
</evidence>
<feature type="signal peptide" evidence="1">
    <location>
        <begin position="1"/>
        <end position="24"/>
    </location>
</feature>
<keyword evidence="3" id="KW-1185">Reference proteome</keyword>
<gene>
    <name evidence="2" type="ORF">NEZAVI_LOCUS12540</name>
</gene>
<reference evidence="2" key="1">
    <citation type="submission" date="2022-01" db="EMBL/GenBank/DDBJ databases">
        <authorList>
            <person name="King R."/>
        </authorList>
    </citation>
    <scope>NUCLEOTIDE SEQUENCE</scope>
</reference>
<dbReference type="EMBL" id="OV725081">
    <property type="protein sequence ID" value="CAH1404068.1"/>
    <property type="molecule type" value="Genomic_DNA"/>
</dbReference>
<evidence type="ECO:0008006" key="4">
    <source>
        <dbReference type="Google" id="ProtNLM"/>
    </source>
</evidence>
<evidence type="ECO:0000313" key="3">
    <source>
        <dbReference type="Proteomes" id="UP001152798"/>
    </source>
</evidence>
<sequence length="112" mass="13027">MHSIPLFVGVVLVVVMCDFTGVKGSERSLSLNDLMHEQPLLVKHRNVLVKRSVFPSQQQNMESEEDGPIKGFFNLFHRIRHGRRYTRYRSIGNKCPEGQKMDRNGNCKKLWQ</sequence>
<protein>
    <recommendedName>
        <fullName evidence="4">Neuropeptide</fullName>
    </recommendedName>
</protein>
<accession>A0A9P0HK22</accession>